<dbReference type="PANTHER" id="PTHR43586">
    <property type="entry name" value="CYSTEINE DESULFURASE"/>
    <property type="match status" value="1"/>
</dbReference>
<evidence type="ECO:0000313" key="2">
    <source>
        <dbReference type="EMBL" id="SEJ09296.1"/>
    </source>
</evidence>
<reference evidence="3" key="1">
    <citation type="submission" date="2016-10" db="EMBL/GenBank/DDBJ databases">
        <authorList>
            <person name="Varghese N."/>
        </authorList>
    </citation>
    <scope>NUCLEOTIDE SEQUENCE [LARGE SCALE GENOMIC DNA]</scope>
    <source>
        <strain evidence="3">DSM 24868</strain>
    </source>
</reference>
<organism evidence="2 3">
    <name type="scientific">Demequina mangrovi</name>
    <dbReference type="NCBI Taxonomy" id="1043493"/>
    <lineage>
        <taxon>Bacteria</taxon>
        <taxon>Bacillati</taxon>
        <taxon>Actinomycetota</taxon>
        <taxon>Actinomycetes</taxon>
        <taxon>Micrococcales</taxon>
        <taxon>Demequinaceae</taxon>
        <taxon>Demequina</taxon>
    </lineage>
</organism>
<dbReference type="AlphaFoldDB" id="A0A1H6VZZ7"/>
<dbReference type="Gene3D" id="3.90.1150.10">
    <property type="entry name" value="Aspartate Aminotransferase, domain 1"/>
    <property type="match status" value="1"/>
</dbReference>
<dbReference type="SUPFAM" id="SSF53383">
    <property type="entry name" value="PLP-dependent transferases"/>
    <property type="match status" value="1"/>
</dbReference>
<dbReference type="InterPro" id="IPR000192">
    <property type="entry name" value="Aminotrans_V_dom"/>
</dbReference>
<dbReference type="InterPro" id="IPR015421">
    <property type="entry name" value="PyrdxlP-dep_Trfase_major"/>
</dbReference>
<accession>A0A1H6VZZ7</accession>
<sequence>MLDIASAFRPAPGYLDTPSYGRPARATATALRRAVRAWEHGTLDPVALDGSVARMRAAYATLVGAQAEDVALAGSTSQVVGMVAASLPDGARVVVADGDFSSVCLPFLADPRLEVVVVPLARIVAETRRGADLVAVSAVQSADGAVLDLDALAAAASASGTRTLVDASHSAGWMPMRARDFDVTVTSTYKWLGTPRGIALAAVRPEADWVRPVGASWYGSDAPWDSLYGPDVALSATARRLDTSPPWQLVEAGAVALELLVRQGVEEIGRHSVGLANDFRALVGLPAGDSPIVSVAGVDPRALSRAGIRAAARGGRARLGFYVYNDAKDVETAASAIRVAQAA</sequence>
<dbReference type="InterPro" id="IPR015422">
    <property type="entry name" value="PyrdxlP-dep_Trfase_small"/>
</dbReference>
<dbReference type="RefSeq" id="WP_042216401.1">
    <property type="nucleotide sequence ID" value="NZ_BBLU01000017.1"/>
</dbReference>
<name>A0A1H6VZZ7_9MICO</name>
<dbReference type="Pfam" id="PF00266">
    <property type="entry name" value="Aminotran_5"/>
    <property type="match status" value="1"/>
</dbReference>
<dbReference type="InterPro" id="IPR015424">
    <property type="entry name" value="PyrdxlP-dep_Trfase"/>
</dbReference>
<dbReference type="Gene3D" id="3.40.640.10">
    <property type="entry name" value="Type I PLP-dependent aspartate aminotransferase-like (Major domain)"/>
    <property type="match status" value="1"/>
</dbReference>
<dbReference type="PANTHER" id="PTHR43586:SF21">
    <property type="entry name" value="PYRIDOXAL PHOSPHATE (PLP)-DEPENDENT ASPARTATE AMINOTRANSFERASE SUPERFAMILY"/>
    <property type="match status" value="1"/>
</dbReference>
<keyword evidence="2" id="KW-0456">Lyase</keyword>
<dbReference type="STRING" id="1043493.SAMN05421637_0748"/>
<proteinExistence type="predicted"/>
<feature type="domain" description="Aminotransferase class V" evidence="1">
    <location>
        <begin position="56"/>
        <end position="208"/>
    </location>
</feature>
<gene>
    <name evidence="2" type="ORF">SAMN05421637_0748</name>
</gene>
<evidence type="ECO:0000259" key="1">
    <source>
        <dbReference type="Pfam" id="PF00266"/>
    </source>
</evidence>
<dbReference type="GO" id="GO:0016829">
    <property type="term" value="F:lyase activity"/>
    <property type="evidence" value="ECO:0007669"/>
    <property type="project" value="UniProtKB-KW"/>
</dbReference>
<protein>
    <submittedName>
        <fullName evidence="2">Selenocysteine lyase/Cysteine desulfurase</fullName>
    </submittedName>
</protein>
<keyword evidence="3" id="KW-1185">Reference proteome</keyword>
<dbReference type="Proteomes" id="UP000183315">
    <property type="component" value="Unassembled WGS sequence"/>
</dbReference>
<dbReference type="eggNOG" id="COG0520">
    <property type="taxonomic scope" value="Bacteria"/>
</dbReference>
<evidence type="ECO:0000313" key="3">
    <source>
        <dbReference type="Proteomes" id="UP000183315"/>
    </source>
</evidence>
<dbReference type="EMBL" id="FNZI01000002">
    <property type="protein sequence ID" value="SEJ09296.1"/>
    <property type="molecule type" value="Genomic_DNA"/>
</dbReference>